<dbReference type="KEGG" id="mend:L6E24_03600"/>
<dbReference type="PANTHER" id="PTHR39550">
    <property type="entry name" value="SLL0658 PROTEIN"/>
    <property type="match status" value="1"/>
</dbReference>
<proteinExistence type="predicted"/>
<dbReference type="InterPro" id="IPR021799">
    <property type="entry name" value="PIN-like_prokaryotic"/>
</dbReference>
<keyword evidence="2" id="KW-1185">Reference proteome</keyword>
<dbReference type="Pfam" id="PF11848">
    <property type="entry name" value="DUF3368"/>
    <property type="match status" value="1"/>
</dbReference>
<dbReference type="PANTHER" id="PTHR39550:SF1">
    <property type="entry name" value="SLL0658 PROTEIN"/>
    <property type="match status" value="1"/>
</dbReference>
<sequence length="167" mass="18724">MPIAVSNSSPLINLSAIGRINLLYQFDSVIIPPAVWYEVVIQGKNRPGSEELIYLSESGHIKVKKPENTHLLKALMQELHAGEAESIVLALEEKPDVVLLDETEARRVASTYELRVTGILGLLIKAGKNDEAISIKEEMDKLRETGNFWINKRLYDQILSIQNKTES</sequence>
<evidence type="ECO:0000313" key="1">
    <source>
        <dbReference type="EMBL" id="UUX93220.1"/>
    </source>
</evidence>
<dbReference type="RefSeq" id="WP_257743360.1">
    <property type="nucleotide sequence ID" value="NZ_CP096115.1"/>
</dbReference>
<evidence type="ECO:0000313" key="2">
    <source>
        <dbReference type="Proteomes" id="UP001060368"/>
    </source>
</evidence>
<dbReference type="GeneID" id="74306750"/>
<organism evidence="1 2">
    <name type="scientific">Methanoplanus endosymbiosus</name>
    <dbReference type="NCBI Taxonomy" id="33865"/>
    <lineage>
        <taxon>Archaea</taxon>
        <taxon>Methanobacteriati</taxon>
        <taxon>Methanobacteriota</taxon>
        <taxon>Stenosarchaea group</taxon>
        <taxon>Methanomicrobia</taxon>
        <taxon>Methanomicrobiales</taxon>
        <taxon>Methanomicrobiaceae</taxon>
        <taxon>Methanoplanus</taxon>
    </lineage>
</organism>
<protein>
    <submittedName>
        <fullName evidence="1">DUF3368 domain-containing protein</fullName>
    </submittedName>
</protein>
<dbReference type="AlphaFoldDB" id="A0A9E7PNN6"/>
<gene>
    <name evidence="1" type="ORF">L6E24_03600</name>
</gene>
<reference evidence="1" key="1">
    <citation type="submission" date="2022-04" db="EMBL/GenBank/DDBJ databases">
        <title>Complete genome of Methanoplanus endosymbiosus DSM 3599.</title>
        <authorList>
            <person name="Chen S.-C."/>
            <person name="You Y.-T."/>
            <person name="Zhou Y.-Z."/>
            <person name="Lai M.-C."/>
        </authorList>
    </citation>
    <scope>NUCLEOTIDE SEQUENCE</scope>
    <source>
        <strain evidence="1">DSM 3599</strain>
    </source>
</reference>
<name>A0A9E7PNN6_9EURY</name>
<accession>A0A9E7PNN6</accession>
<dbReference type="Proteomes" id="UP001060368">
    <property type="component" value="Chromosome"/>
</dbReference>
<dbReference type="EMBL" id="CP096115">
    <property type="protein sequence ID" value="UUX93220.1"/>
    <property type="molecule type" value="Genomic_DNA"/>
</dbReference>